<organism evidence="1 2">
    <name type="scientific">Clostridium aceticum</name>
    <dbReference type="NCBI Taxonomy" id="84022"/>
    <lineage>
        <taxon>Bacteria</taxon>
        <taxon>Bacillati</taxon>
        <taxon>Bacillota</taxon>
        <taxon>Clostridia</taxon>
        <taxon>Eubacteriales</taxon>
        <taxon>Clostridiaceae</taxon>
        <taxon>Clostridium</taxon>
    </lineage>
</organism>
<dbReference type="OrthoDB" id="9800780at2"/>
<dbReference type="Proteomes" id="UP000035704">
    <property type="component" value="Chromosome"/>
</dbReference>
<reference evidence="1 2" key="1">
    <citation type="submission" date="2014-10" db="EMBL/GenBank/DDBJ databases">
        <title>Genome sequence of Clostridium aceticum DSM 1496.</title>
        <authorList>
            <person name="Poehlein A."/>
            <person name="Schiel-Bengelsdorf B."/>
            <person name="Gottschalk G."/>
            <person name="Duerre P."/>
            <person name="Daniel R."/>
        </authorList>
    </citation>
    <scope>NUCLEOTIDE SEQUENCE [LARGE SCALE GENOMIC DNA]</scope>
    <source>
        <strain evidence="1 2">DSM 1496</strain>
    </source>
</reference>
<protein>
    <submittedName>
        <fullName evidence="1">Late control D family protein</fullName>
    </submittedName>
</protein>
<dbReference type="AlphaFoldDB" id="A0A0G3WAX4"/>
<dbReference type="PATRIC" id="fig|84022.6.peg.1562"/>
<proteinExistence type="predicted"/>
<evidence type="ECO:0000313" key="2">
    <source>
        <dbReference type="Proteomes" id="UP000035704"/>
    </source>
</evidence>
<sequence>MLARRADIAVKYSGIDITSDIKKDLLVFSYTDNASENADDVSILLKDNKLKWLNQWFPQKGDSLESEINTMNWRFDGDRQSLPCGSSIIDEPEYSGRPRVLTLKAISIPANSNFTTTNKSRVWNNITFKTIAQDIANQAGLSLFFDSKSNPIYARQEQSEVSDMKFLAELCKNEGLAFKVTDKKIVIFDEAEYEKRPSVAKFKESSSTLKRYNFKTTFTDTAYAGCNVKYYDAALGRNIEFLFALKDIDPEKDKVYELNARVKTGEEAKRLAQKTLRKINKKEYRTILEVAGDINIVGGSCIDLEEFGVFSGKYYVDKAIHNYDGGYSVSIEGHKVLEGY</sequence>
<dbReference type="EMBL" id="CP009687">
    <property type="protein sequence ID" value="AKL95020.1"/>
    <property type="molecule type" value="Genomic_DNA"/>
</dbReference>
<name>A0A0G3WAX4_9CLOT</name>
<gene>
    <name evidence="1" type="ORF">CACET_c15710</name>
</gene>
<accession>A0A0G3WAX4</accession>
<dbReference type="RefSeq" id="WP_052661256.1">
    <property type="nucleotide sequence ID" value="NZ_CP009687.1"/>
</dbReference>
<dbReference type="KEGG" id="cace:CACET_c15710"/>
<dbReference type="SUPFAM" id="SSF69279">
    <property type="entry name" value="Phage tail proteins"/>
    <property type="match status" value="1"/>
</dbReference>
<evidence type="ECO:0000313" key="1">
    <source>
        <dbReference type="EMBL" id="AKL95020.1"/>
    </source>
</evidence>
<keyword evidence="2" id="KW-1185">Reference proteome</keyword>
<dbReference type="STRING" id="84022.CACET_c15710"/>